<evidence type="ECO:0000313" key="2">
    <source>
        <dbReference type="EMBL" id="JAE17185.1"/>
    </source>
</evidence>
<sequence>MDSEFVEAALVSSFFTAFFFLYSVVSDP</sequence>
<reference evidence="2" key="2">
    <citation type="journal article" date="2015" name="Data Brief">
        <title>Shoot transcriptome of the giant reed, Arundo donax.</title>
        <authorList>
            <person name="Barrero R.A."/>
            <person name="Guerrero F.D."/>
            <person name="Moolhuijzen P."/>
            <person name="Goolsby J.A."/>
            <person name="Tidwell J."/>
            <person name="Bellgard S.E."/>
            <person name="Bellgard M.I."/>
        </authorList>
    </citation>
    <scope>NUCLEOTIDE SEQUENCE</scope>
    <source>
        <tissue evidence="2">Shoot tissue taken approximately 20 cm above the soil surface</tissue>
    </source>
</reference>
<dbReference type="EMBL" id="GBRH01180711">
    <property type="protein sequence ID" value="JAE17185.1"/>
    <property type="molecule type" value="Transcribed_RNA"/>
</dbReference>
<dbReference type="AlphaFoldDB" id="A0A0A9FWH0"/>
<proteinExistence type="predicted"/>
<keyword evidence="1" id="KW-0812">Transmembrane</keyword>
<accession>A0A0A9FWH0</accession>
<organism evidence="2">
    <name type="scientific">Arundo donax</name>
    <name type="common">Giant reed</name>
    <name type="synonym">Donax arundinaceus</name>
    <dbReference type="NCBI Taxonomy" id="35708"/>
    <lineage>
        <taxon>Eukaryota</taxon>
        <taxon>Viridiplantae</taxon>
        <taxon>Streptophyta</taxon>
        <taxon>Embryophyta</taxon>
        <taxon>Tracheophyta</taxon>
        <taxon>Spermatophyta</taxon>
        <taxon>Magnoliopsida</taxon>
        <taxon>Liliopsida</taxon>
        <taxon>Poales</taxon>
        <taxon>Poaceae</taxon>
        <taxon>PACMAD clade</taxon>
        <taxon>Arundinoideae</taxon>
        <taxon>Arundineae</taxon>
        <taxon>Arundo</taxon>
    </lineage>
</organism>
<evidence type="ECO:0000256" key="1">
    <source>
        <dbReference type="SAM" id="Phobius"/>
    </source>
</evidence>
<reference evidence="2" key="1">
    <citation type="submission" date="2014-09" db="EMBL/GenBank/DDBJ databases">
        <authorList>
            <person name="Magalhaes I.L.F."/>
            <person name="Oliveira U."/>
            <person name="Santos F.R."/>
            <person name="Vidigal T.H.D.A."/>
            <person name="Brescovit A.D."/>
            <person name="Santos A.J."/>
        </authorList>
    </citation>
    <scope>NUCLEOTIDE SEQUENCE</scope>
    <source>
        <tissue evidence="2">Shoot tissue taken approximately 20 cm above the soil surface</tissue>
    </source>
</reference>
<name>A0A0A9FWH0_ARUDO</name>
<keyword evidence="1" id="KW-1133">Transmembrane helix</keyword>
<keyword evidence="1" id="KW-0472">Membrane</keyword>
<feature type="transmembrane region" description="Helical" evidence="1">
    <location>
        <begin position="6"/>
        <end position="25"/>
    </location>
</feature>
<protein>
    <submittedName>
        <fullName evidence="2">Uncharacterized protein</fullName>
    </submittedName>
</protein>